<dbReference type="Proteomes" id="UP000027120">
    <property type="component" value="Unassembled WGS sequence"/>
</dbReference>
<sequence>MEMEREKLINEEIEEERKPITNGSPTNQTPETVKTKVPEVEIHLYRRGEGPIAVFKSSLVGWDQDQLDVREILDKYGFKSVYAFSTGVGRGVPIRFNRRNGRSMLGYKDGSVVYMDGEPQDSMIKPVTKILFGLTVITLLITLLFKDRPEWINKLNVPGWNFPPWVIACVVIVFTRIRKRTRNFFMK</sequence>
<keyword evidence="2" id="KW-1133">Transmembrane helix</keyword>
<feature type="compositionally biased region" description="Polar residues" evidence="1">
    <location>
        <begin position="21"/>
        <end position="32"/>
    </location>
</feature>
<reference evidence="3 4" key="1">
    <citation type="submission" date="2014-04" db="EMBL/GenBank/DDBJ databases">
        <authorList>
            <consortium name="International Citrus Genome Consortium"/>
            <person name="Gmitter F."/>
            <person name="Chen C."/>
            <person name="Farmerie W."/>
            <person name="Harkins T."/>
            <person name="Desany B."/>
            <person name="Mohiuddin M."/>
            <person name="Kodira C."/>
            <person name="Borodovsky M."/>
            <person name="Lomsadze A."/>
            <person name="Burns P."/>
            <person name="Jenkins J."/>
            <person name="Prochnik S."/>
            <person name="Shu S."/>
            <person name="Chapman J."/>
            <person name="Pitluck S."/>
            <person name="Schmutz J."/>
            <person name="Rokhsar D."/>
        </authorList>
    </citation>
    <scope>NUCLEOTIDE SEQUENCE</scope>
</reference>
<feature type="compositionally biased region" description="Basic and acidic residues" evidence="1">
    <location>
        <begin position="1"/>
        <end position="19"/>
    </location>
</feature>
<dbReference type="PANTHER" id="PTHR35475:SF1">
    <property type="entry name" value="WD REPEAT PROTEIN"/>
    <property type="match status" value="1"/>
</dbReference>
<dbReference type="AlphaFoldDB" id="A0A067H7Z8"/>
<feature type="region of interest" description="Disordered" evidence="1">
    <location>
        <begin position="1"/>
        <end position="33"/>
    </location>
</feature>
<evidence type="ECO:0000313" key="4">
    <source>
        <dbReference type="Proteomes" id="UP000027120"/>
    </source>
</evidence>
<proteinExistence type="predicted"/>
<keyword evidence="2" id="KW-0472">Membrane</keyword>
<organism evidence="3 4">
    <name type="scientific">Citrus sinensis</name>
    <name type="common">Sweet orange</name>
    <name type="synonym">Citrus aurantium var. sinensis</name>
    <dbReference type="NCBI Taxonomy" id="2711"/>
    <lineage>
        <taxon>Eukaryota</taxon>
        <taxon>Viridiplantae</taxon>
        <taxon>Streptophyta</taxon>
        <taxon>Embryophyta</taxon>
        <taxon>Tracheophyta</taxon>
        <taxon>Spermatophyta</taxon>
        <taxon>Magnoliopsida</taxon>
        <taxon>eudicotyledons</taxon>
        <taxon>Gunneridae</taxon>
        <taxon>Pentapetalae</taxon>
        <taxon>rosids</taxon>
        <taxon>malvids</taxon>
        <taxon>Sapindales</taxon>
        <taxon>Rutaceae</taxon>
        <taxon>Aurantioideae</taxon>
        <taxon>Citrus</taxon>
    </lineage>
</organism>
<dbReference type="STRING" id="2711.A0A067H7Z8"/>
<feature type="transmembrane region" description="Helical" evidence="2">
    <location>
        <begin position="157"/>
        <end position="177"/>
    </location>
</feature>
<dbReference type="PANTHER" id="PTHR35475">
    <property type="entry name" value="WD REPEAT PROTEIN"/>
    <property type="match status" value="1"/>
</dbReference>
<accession>A0A067H7Z8</accession>
<evidence type="ECO:0000256" key="1">
    <source>
        <dbReference type="SAM" id="MobiDB-lite"/>
    </source>
</evidence>
<dbReference type="PaxDb" id="2711-XP_006473153.1"/>
<evidence type="ECO:0000256" key="2">
    <source>
        <dbReference type="SAM" id="Phobius"/>
    </source>
</evidence>
<keyword evidence="2" id="KW-0812">Transmembrane</keyword>
<evidence type="ECO:0000313" key="3">
    <source>
        <dbReference type="EMBL" id="KDO83842.1"/>
    </source>
</evidence>
<keyword evidence="4" id="KW-1185">Reference proteome</keyword>
<dbReference type="EMBL" id="KK784874">
    <property type="protein sequence ID" value="KDO83842.1"/>
    <property type="molecule type" value="Genomic_DNA"/>
</dbReference>
<protein>
    <submittedName>
        <fullName evidence="3">Uncharacterized protein</fullName>
    </submittedName>
</protein>
<dbReference type="eggNOG" id="ENOG502RXJ5">
    <property type="taxonomic scope" value="Eukaryota"/>
</dbReference>
<name>A0A067H7Z8_CITSI</name>
<feature type="transmembrane region" description="Helical" evidence="2">
    <location>
        <begin position="127"/>
        <end position="145"/>
    </location>
</feature>
<gene>
    <name evidence="3" type="ORF">CISIN_1g029818mg</name>
</gene>